<evidence type="ECO:0000313" key="2">
    <source>
        <dbReference type="Proteomes" id="UP001281410"/>
    </source>
</evidence>
<reference evidence="1" key="1">
    <citation type="journal article" date="2023" name="Plant J.">
        <title>Genome sequences and population genomics provide insights into the demographic history, inbreeding, and mutation load of two 'living fossil' tree species of Dipteronia.</title>
        <authorList>
            <person name="Feng Y."/>
            <person name="Comes H.P."/>
            <person name="Chen J."/>
            <person name="Zhu S."/>
            <person name="Lu R."/>
            <person name="Zhang X."/>
            <person name="Li P."/>
            <person name="Qiu J."/>
            <person name="Olsen K.M."/>
            <person name="Qiu Y."/>
        </authorList>
    </citation>
    <scope>NUCLEOTIDE SEQUENCE</scope>
    <source>
        <strain evidence="1">NBL</strain>
    </source>
</reference>
<comment type="caution">
    <text evidence="1">The sequence shown here is derived from an EMBL/GenBank/DDBJ whole genome shotgun (WGS) entry which is preliminary data.</text>
</comment>
<sequence length="65" mass="6884">MLIQKWSDIYNDESLDYKNYSAVDASEEAAGNKAGEDGDVAGLQPFPVALSEANEVPYISASSAA</sequence>
<name>A0AAE0DJ55_9ROSI</name>
<dbReference type="Proteomes" id="UP001281410">
    <property type="component" value="Unassembled WGS sequence"/>
</dbReference>
<organism evidence="1 2">
    <name type="scientific">Dipteronia sinensis</name>
    <dbReference type="NCBI Taxonomy" id="43782"/>
    <lineage>
        <taxon>Eukaryota</taxon>
        <taxon>Viridiplantae</taxon>
        <taxon>Streptophyta</taxon>
        <taxon>Embryophyta</taxon>
        <taxon>Tracheophyta</taxon>
        <taxon>Spermatophyta</taxon>
        <taxon>Magnoliopsida</taxon>
        <taxon>eudicotyledons</taxon>
        <taxon>Gunneridae</taxon>
        <taxon>Pentapetalae</taxon>
        <taxon>rosids</taxon>
        <taxon>malvids</taxon>
        <taxon>Sapindales</taxon>
        <taxon>Sapindaceae</taxon>
        <taxon>Hippocastanoideae</taxon>
        <taxon>Acereae</taxon>
        <taxon>Dipteronia</taxon>
    </lineage>
</organism>
<dbReference type="AlphaFoldDB" id="A0AAE0DJ55"/>
<proteinExistence type="predicted"/>
<keyword evidence="2" id="KW-1185">Reference proteome</keyword>
<evidence type="ECO:0000313" key="1">
    <source>
        <dbReference type="EMBL" id="KAK3172137.1"/>
    </source>
</evidence>
<gene>
    <name evidence="1" type="ORF">Dsin_032760</name>
</gene>
<accession>A0AAE0DJ55</accession>
<dbReference type="EMBL" id="JANJYJ010000802">
    <property type="protein sequence ID" value="KAK3172137.1"/>
    <property type="molecule type" value="Genomic_DNA"/>
</dbReference>
<protein>
    <submittedName>
        <fullName evidence="1">Uncharacterized protein</fullName>
    </submittedName>
</protein>